<reference evidence="1" key="1">
    <citation type="submission" date="2021-06" db="EMBL/GenBank/DDBJ databases">
        <title>Comparative genomics, transcriptomics and evolutionary studies reveal genomic signatures of adaptation to plant cell wall in hemibiotrophic fungi.</title>
        <authorList>
            <consortium name="DOE Joint Genome Institute"/>
            <person name="Baroncelli R."/>
            <person name="Diaz J.F."/>
            <person name="Benocci T."/>
            <person name="Peng M."/>
            <person name="Battaglia E."/>
            <person name="Haridas S."/>
            <person name="Andreopoulos W."/>
            <person name="Labutti K."/>
            <person name="Pangilinan J."/>
            <person name="Floch G.L."/>
            <person name="Makela M.R."/>
            <person name="Henrissat B."/>
            <person name="Grigoriev I.V."/>
            <person name="Crouch J.A."/>
            <person name="De Vries R.P."/>
            <person name="Sukno S.A."/>
            <person name="Thon M.R."/>
        </authorList>
    </citation>
    <scope>NUCLEOTIDE SEQUENCE</scope>
    <source>
        <strain evidence="1">CBS 193.32</strain>
    </source>
</reference>
<dbReference type="EMBL" id="JAHMHR010000017">
    <property type="protein sequence ID" value="KAK1676650.1"/>
    <property type="molecule type" value="Genomic_DNA"/>
</dbReference>
<name>A0AAJ0AMJ9_9PEZI</name>
<accession>A0AAJ0AMJ9</accession>
<evidence type="ECO:0000313" key="2">
    <source>
        <dbReference type="Proteomes" id="UP001224890"/>
    </source>
</evidence>
<dbReference type="RefSeq" id="XP_060430653.1">
    <property type="nucleotide sequence ID" value="XM_060574748.1"/>
</dbReference>
<dbReference type="GeneID" id="85459274"/>
<sequence>MRTHDKTSSSGILGLNELVAFSSAKSVFVDGATFQKTLSVSVRILPGLSGYADPPLRQDHKDRL</sequence>
<proteinExistence type="predicted"/>
<dbReference type="Proteomes" id="UP001224890">
    <property type="component" value="Unassembled WGS sequence"/>
</dbReference>
<dbReference type="AlphaFoldDB" id="A0AAJ0AMJ9"/>
<keyword evidence="2" id="KW-1185">Reference proteome</keyword>
<gene>
    <name evidence="1" type="ORF">BDP55DRAFT_661728</name>
</gene>
<evidence type="ECO:0000313" key="1">
    <source>
        <dbReference type="EMBL" id="KAK1676650.1"/>
    </source>
</evidence>
<comment type="caution">
    <text evidence="1">The sequence shown here is derived from an EMBL/GenBank/DDBJ whole genome shotgun (WGS) entry which is preliminary data.</text>
</comment>
<protein>
    <submittedName>
        <fullName evidence="1">Uncharacterized protein</fullName>
    </submittedName>
</protein>
<organism evidence="1 2">
    <name type="scientific">Colletotrichum godetiae</name>
    <dbReference type="NCBI Taxonomy" id="1209918"/>
    <lineage>
        <taxon>Eukaryota</taxon>
        <taxon>Fungi</taxon>
        <taxon>Dikarya</taxon>
        <taxon>Ascomycota</taxon>
        <taxon>Pezizomycotina</taxon>
        <taxon>Sordariomycetes</taxon>
        <taxon>Hypocreomycetidae</taxon>
        <taxon>Glomerellales</taxon>
        <taxon>Glomerellaceae</taxon>
        <taxon>Colletotrichum</taxon>
        <taxon>Colletotrichum acutatum species complex</taxon>
    </lineage>
</organism>